<dbReference type="EMBL" id="CAJOBH010215733">
    <property type="protein sequence ID" value="CAF5021369.1"/>
    <property type="molecule type" value="Genomic_DNA"/>
</dbReference>
<reference evidence="1" key="1">
    <citation type="submission" date="2021-02" db="EMBL/GenBank/DDBJ databases">
        <authorList>
            <person name="Nowell W R."/>
        </authorList>
    </citation>
    <scope>NUCLEOTIDE SEQUENCE</scope>
</reference>
<evidence type="ECO:0000313" key="1">
    <source>
        <dbReference type="EMBL" id="CAF5021369.1"/>
    </source>
</evidence>
<feature type="non-terminal residue" evidence="1">
    <location>
        <position position="79"/>
    </location>
</feature>
<organism evidence="1 2">
    <name type="scientific">Rotaria magnacalcarata</name>
    <dbReference type="NCBI Taxonomy" id="392030"/>
    <lineage>
        <taxon>Eukaryota</taxon>
        <taxon>Metazoa</taxon>
        <taxon>Spiralia</taxon>
        <taxon>Gnathifera</taxon>
        <taxon>Rotifera</taxon>
        <taxon>Eurotatoria</taxon>
        <taxon>Bdelloidea</taxon>
        <taxon>Philodinida</taxon>
        <taxon>Philodinidae</taxon>
        <taxon>Rotaria</taxon>
    </lineage>
</organism>
<protein>
    <submittedName>
        <fullName evidence="1">Uncharacterized protein</fullName>
    </submittedName>
</protein>
<proteinExistence type="predicted"/>
<gene>
    <name evidence="1" type="ORF">BYL167_LOCUS55969</name>
</gene>
<accession>A0A8S3DLN9</accession>
<comment type="caution">
    <text evidence="1">The sequence shown here is derived from an EMBL/GenBank/DDBJ whole genome shotgun (WGS) entry which is preliminary data.</text>
</comment>
<dbReference type="Proteomes" id="UP000681967">
    <property type="component" value="Unassembled WGS sequence"/>
</dbReference>
<sequence length="79" mass="9169">MSSVLLREFLHELCVSSEKAACIARHIRFMHSDFNMDANHQHLTADYKTLADVIIQEVIKRDLGMIYPVLTHHIYGEED</sequence>
<evidence type="ECO:0000313" key="2">
    <source>
        <dbReference type="Proteomes" id="UP000681967"/>
    </source>
</evidence>
<dbReference type="AlphaFoldDB" id="A0A8S3DLN9"/>
<dbReference type="Gene3D" id="3.30.540.10">
    <property type="entry name" value="Fructose-1,6-Bisphosphatase, subunit A, domain 1"/>
    <property type="match status" value="1"/>
</dbReference>
<name>A0A8S3DLN9_9BILA</name>